<organism evidence="2 3">
    <name type="scientific">Wickerhamomyces pijperi</name>
    <name type="common">Yeast</name>
    <name type="synonym">Pichia pijperi</name>
    <dbReference type="NCBI Taxonomy" id="599730"/>
    <lineage>
        <taxon>Eukaryota</taxon>
        <taxon>Fungi</taxon>
        <taxon>Dikarya</taxon>
        <taxon>Ascomycota</taxon>
        <taxon>Saccharomycotina</taxon>
        <taxon>Saccharomycetes</taxon>
        <taxon>Phaffomycetales</taxon>
        <taxon>Wickerhamomycetaceae</taxon>
        <taxon>Wickerhamomyces</taxon>
    </lineage>
</organism>
<feature type="non-terminal residue" evidence="2">
    <location>
        <position position="93"/>
    </location>
</feature>
<evidence type="ECO:0000313" key="2">
    <source>
        <dbReference type="EMBL" id="KAH3685417.1"/>
    </source>
</evidence>
<reference evidence="2" key="1">
    <citation type="journal article" date="2021" name="Open Biol.">
        <title>Shared evolutionary footprints suggest mitochondrial oxidative damage underlies multiple complex I losses in fungi.</title>
        <authorList>
            <person name="Schikora-Tamarit M.A."/>
            <person name="Marcet-Houben M."/>
            <person name="Nosek J."/>
            <person name="Gabaldon T."/>
        </authorList>
    </citation>
    <scope>NUCLEOTIDE SEQUENCE</scope>
    <source>
        <strain evidence="2">CBS2887</strain>
    </source>
</reference>
<evidence type="ECO:0000259" key="1">
    <source>
        <dbReference type="Pfam" id="PF24527"/>
    </source>
</evidence>
<dbReference type="InterPro" id="IPR037701">
    <property type="entry name" value="Pom152"/>
</dbReference>
<dbReference type="InterPro" id="IPR056543">
    <property type="entry name" value="Ig-like_POM152_9th"/>
</dbReference>
<dbReference type="GO" id="GO:0017056">
    <property type="term" value="F:structural constituent of nuclear pore"/>
    <property type="evidence" value="ECO:0007669"/>
    <property type="project" value="InterPro"/>
</dbReference>
<protein>
    <recommendedName>
        <fullName evidence="1">Nucleoporin POM152 ninth Ig-like domain-containing protein</fullName>
    </recommendedName>
</protein>
<dbReference type="Pfam" id="PF24527">
    <property type="entry name" value="Ig-like_Pom152_9"/>
    <property type="match status" value="1"/>
</dbReference>
<dbReference type="GO" id="GO:0070762">
    <property type="term" value="C:nuclear pore transmembrane ring"/>
    <property type="evidence" value="ECO:0007669"/>
    <property type="project" value="TreeGrafter"/>
</dbReference>
<dbReference type="Proteomes" id="UP000774326">
    <property type="component" value="Unassembled WGS sequence"/>
</dbReference>
<dbReference type="EMBL" id="JAEUBG010002018">
    <property type="protein sequence ID" value="KAH3685417.1"/>
    <property type="molecule type" value="Genomic_DNA"/>
</dbReference>
<dbReference type="AlphaFoldDB" id="A0A9P8Q7I2"/>
<name>A0A9P8Q7I2_WICPI</name>
<sequence length="93" mass="10415">CVGDHINYMLTGLPPFTLYYEFGGRRQKVNVESNYFKRRASSEGELTILALSDSSSKNCLVNFTSELDDSLRPDLMAKVYDLPSVEISQGDSL</sequence>
<keyword evidence="3" id="KW-1185">Reference proteome</keyword>
<dbReference type="PANTHER" id="PTHR28206:SF1">
    <property type="entry name" value="NUCLEOPORIN POM152"/>
    <property type="match status" value="1"/>
</dbReference>
<dbReference type="PANTHER" id="PTHR28206">
    <property type="entry name" value="NUCLEOPORIN POM152"/>
    <property type="match status" value="1"/>
</dbReference>
<dbReference type="GO" id="GO:0006999">
    <property type="term" value="P:nuclear pore organization"/>
    <property type="evidence" value="ECO:0007669"/>
    <property type="project" value="TreeGrafter"/>
</dbReference>
<feature type="non-terminal residue" evidence="2">
    <location>
        <position position="1"/>
    </location>
</feature>
<comment type="caution">
    <text evidence="2">The sequence shown here is derived from an EMBL/GenBank/DDBJ whole genome shotgun (WGS) entry which is preliminary data.</text>
</comment>
<evidence type="ECO:0000313" key="3">
    <source>
        <dbReference type="Proteomes" id="UP000774326"/>
    </source>
</evidence>
<dbReference type="GO" id="GO:0006606">
    <property type="term" value="P:protein import into nucleus"/>
    <property type="evidence" value="ECO:0007669"/>
    <property type="project" value="TreeGrafter"/>
</dbReference>
<proteinExistence type="predicted"/>
<gene>
    <name evidence="2" type="ORF">WICPIJ_003610</name>
</gene>
<dbReference type="OrthoDB" id="5529162at2759"/>
<feature type="domain" description="Nucleoporin POM152 ninth Ig-like" evidence="1">
    <location>
        <begin position="1"/>
        <end position="62"/>
    </location>
</feature>
<reference evidence="2" key="2">
    <citation type="submission" date="2021-01" db="EMBL/GenBank/DDBJ databases">
        <authorList>
            <person name="Schikora-Tamarit M.A."/>
        </authorList>
    </citation>
    <scope>NUCLEOTIDE SEQUENCE</scope>
    <source>
        <strain evidence="2">CBS2887</strain>
    </source>
</reference>
<accession>A0A9P8Q7I2</accession>